<gene>
    <name evidence="1" type="ORF">EZ428_13100</name>
</gene>
<organism evidence="1 2">
    <name type="scientific">Pedobacter frigiditerrae</name>
    <dbReference type="NCBI Taxonomy" id="2530452"/>
    <lineage>
        <taxon>Bacteria</taxon>
        <taxon>Pseudomonadati</taxon>
        <taxon>Bacteroidota</taxon>
        <taxon>Sphingobacteriia</taxon>
        <taxon>Sphingobacteriales</taxon>
        <taxon>Sphingobacteriaceae</taxon>
        <taxon>Pedobacter</taxon>
    </lineage>
</organism>
<dbReference type="Proteomes" id="UP000292884">
    <property type="component" value="Unassembled WGS sequence"/>
</dbReference>
<keyword evidence="2" id="KW-1185">Reference proteome</keyword>
<proteinExistence type="predicted"/>
<dbReference type="EMBL" id="SJSK01000003">
    <property type="protein sequence ID" value="TCC90212.1"/>
    <property type="molecule type" value="Genomic_DNA"/>
</dbReference>
<accession>A0A4R0MVI5</accession>
<sequence>MGTIKGKFIKGKAGSLVFREYRGTQVVSGLPKVIKSHRTEGTKKAATLFGKSSKLAGGIRRGLGYICGKFYDGTMIYRSNTEILRCLTAARDPEKQFDFNADSFRTLAGFEFNVGSMVKNHFYVQPQVTIEGNTLKVTVPEIKIPTDLKWPIDRLKTCKLLIATIGIDLKRGSTKFAEPQVMDIPYTYKPSLVASQTFEFEMIPGCLYVTAISLQYVEETFIGETTINTKDFNPAAILHAHIADGITDPALTKGWHQFDEKGY</sequence>
<dbReference type="RefSeq" id="WP_131553614.1">
    <property type="nucleotide sequence ID" value="NZ_SJSK01000003.1"/>
</dbReference>
<evidence type="ECO:0000313" key="1">
    <source>
        <dbReference type="EMBL" id="TCC90212.1"/>
    </source>
</evidence>
<dbReference type="OrthoDB" id="680708at2"/>
<comment type="caution">
    <text evidence="1">The sequence shown here is derived from an EMBL/GenBank/DDBJ whole genome shotgun (WGS) entry which is preliminary data.</text>
</comment>
<protein>
    <submittedName>
        <fullName evidence="1">Uncharacterized protein</fullName>
    </submittedName>
</protein>
<dbReference type="AlphaFoldDB" id="A0A4R0MVI5"/>
<reference evidence="1 2" key="1">
    <citation type="submission" date="2019-02" db="EMBL/GenBank/DDBJ databases">
        <title>Pedobacter sp. RP-1-13 sp. nov., isolated from Arctic soil.</title>
        <authorList>
            <person name="Dahal R.H."/>
        </authorList>
    </citation>
    <scope>NUCLEOTIDE SEQUENCE [LARGE SCALE GENOMIC DNA]</scope>
    <source>
        <strain evidence="1 2">RP-1-13</strain>
    </source>
</reference>
<name>A0A4R0MVI5_9SPHI</name>
<evidence type="ECO:0000313" key="2">
    <source>
        <dbReference type="Proteomes" id="UP000292884"/>
    </source>
</evidence>